<dbReference type="Proteomes" id="UP000184406">
    <property type="component" value="Unassembled WGS sequence"/>
</dbReference>
<gene>
    <name evidence="5" type="ORF">SAMN03080594_10277</name>
</gene>
<dbReference type="Pfam" id="PF12770">
    <property type="entry name" value="CHAT"/>
    <property type="match status" value="1"/>
</dbReference>
<protein>
    <submittedName>
        <fullName evidence="5">CHAT domain-containing protein</fullName>
    </submittedName>
</protein>
<evidence type="ECO:0000313" key="6">
    <source>
        <dbReference type="Proteomes" id="UP000184406"/>
    </source>
</evidence>
<evidence type="ECO:0000256" key="3">
    <source>
        <dbReference type="SAM" id="SignalP"/>
    </source>
</evidence>
<reference evidence="6" key="1">
    <citation type="submission" date="2016-11" db="EMBL/GenBank/DDBJ databases">
        <authorList>
            <person name="Varghese N."/>
            <person name="Submissions S."/>
        </authorList>
    </citation>
    <scope>NUCLEOTIDE SEQUENCE [LARGE SCALE GENOMIC DNA]</scope>
    <source>
        <strain evidence="6">DSM 17539</strain>
    </source>
</reference>
<keyword evidence="2" id="KW-0472">Membrane</keyword>
<dbReference type="Gene3D" id="1.25.40.10">
    <property type="entry name" value="Tetratricopeptide repeat domain"/>
    <property type="match status" value="2"/>
</dbReference>
<feature type="signal peptide" evidence="3">
    <location>
        <begin position="1"/>
        <end position="21"/>
    </location>
</feature>
<feature type="domain" description="CHAT" evidence="4">
    <location>
        <begin position="556"/>
        <end position="816"/>
    </location>
</feature>
<feature type="transmembrane region" description="Helical" evidence="2">
    <location>
        <begin position="828"/>
        <end position="847"/>
    </location>
</feature>
<accession>A0A1M4XHF1</accession>
<evidence type="ECO:0000256" key="1">
    <source>
        <dbReference type="SAM" id="Coils"/>
    </source>
</evidence>
<dbReference type="RefSeq" id="WP_072860958.1">
    <property type="nucleotide sequence ID" value="NZ_FQUX01000002.1"/>
</dbReference>
<dbReference type="InterPro" id="IPR019734">
    <property type="entry name" value="TPR_rpt"/>
</dbReference>
<sequence length="852" mass="96578">MKNLRKIFVCIVWTLPFWSSAQLSADELYKELDHLVAKPTIENLQRLEGYCDNFNLTVKSSNQQLALVIARANLGYYFERYGDLSKSIDNYEDAYHRFKSNQLSDYNIYENAAVPLAAIYIRQGDYLKAEELLIQCASHAKDTADNSLLFNTVLSLSALYNSTSRYERSYLLINETLKKKGIPPSMAAVLKNNLATAYFRAGDFEKAKKLLSEIQVLAGVDLVNTYKSLAYIALKEAKAEEAMEYFEMAKSTLLNKENVSARDWVNLLVEESELLLELGYTLEAQNNLHKALSVLLPSHSGQDLPDETILFPERNFLRIFDIYAATTESVKDALRAYDLAFYVANLIQQDYTSQETKIIHQADIKHRTEKCLNLIWKHYSDSKDTNWAEKAFAYAEQGKASVLMEKMVLIGQNNEKASALENLQSKRDKITDQLLRAQFKNLDGNILDAFISELADIDWQIKKVRSNLPKMLRTELDLVELQQKLKSDEAVLQSYFLGEKSNYHFTIDNSGIRMYRLLETEELSPYILKFVHLFDSPEGINNDVPNFTKSAHELFEVLQLRYALRNNHLVLIPDGLLNFLPFESLLTEPTEGTSFSKMPFLAVSEKVAYAVNAQQYLTSKSNGGRKSVLGIFPIFKGSSEELSYSEEEAKALGGTMSTELVMESQATKNNFIKKAKNHDLIHLSTHAGSGDFIIPAFVQFYDDLLYLPELHSLDMSGKTIVLSACETGIGKLQKGEGAISVARGFQYAGASSVLFSLWKVNDQSTASLMSRFYKSLSTTTSVFASNHAAKLSYLQDENVPNSKKSPYYWNAFAYYGALDSYDKTNNNFWWWGTSLLFVGFLAIVFGFRKKLH</sequence>
<dbReference type="PANTHER" id="PTHR10098:SF108">
    <property type="entry name" value="TETRATRICOPEPTIDE REPEAT PROTEIN 28"/>
    <property type="match status" value="1"/>
</dbReference>
<keyword evidence="3" id="KW-0732">Signal</keyword>
<keyword evidence="2" id="KW-0812">Transmembrane</keyword>
<dbReference type="SUPFAM" id="SSF48452">
    <property type="entry name" value="TPR-like"/>
    <property type="match status" value="2"/>
</dbReference>
<organism evidence="5 6">
    <name type="scientific">Arenibacter palladensis</name>
    <dbReference type="NCBI Taxonomy" id="237373"/>
    <lineage>
        <taxon>Bacteria</taxon>
        <taxon>Pseudomonadati</taxon>
        <taxon>Bacteroidota</taxon>
        <taxon>Flavobacteriia</taxon>
        <taxon>Flavobacteriales</taxon>
        <taxon>Flavobacteriaceae</taxon>
        <taxon>Arenibacter</taxon>
    </lineage>
</organism>
<evidence type="ECO:0000313" key="5">
    <source>
        <dbReference type="EMBL" id="SHE92838.1"/>
    </source>
</evidence>
<evidence type="ECO:0000256" key="2">
    <source>
        <dbReference type="SAM" id="Phobius"/>
    </source>
</evidence>
<keyword evidence="1" id="KW-0175">Coiled coil</keyword>
<feature type="coiled-coil region" evidence="1">
    <location>
        <begin position="413"/>
        <end position="440"/>
    </location>
</feature>
<dbReference type="InterPro" id="IPR011990">
    <property type="entry name" value="TPR-like_helical_dom_sf"/>
</dbReference>
<keyword evidence="6" id="KW-1185">Reference proteome</keyword>
<dbReference type="OrthoDB" id="9771112at2"/>
<keyword evidence="2" id="KW-1133">Transmembrane helix</keyword>
<feature type="chain" id="PRO_5012047567" evidence="3">
    <location>
        <begin position="22"/>
        <end position="852"/>
    </location>
</feature>
<proteinExistence type="predicted"/>
<dbReference type="InterPro" id="IPR024983">
    <property type="entry name" value="CHAT_dom"/>
</dbReference>
<dbReference type="AlphaFoldDB" id="A0A1M4XHF1"/>
<dbReference type="SMART" id="SM00028">
    <property type="entry name" value="TPR"/>
    <property type="match status" value="4"/>
</dbReference>
<dbReference type="EMBL" id="FQUX01000002">
    <property type="protein sequence ID" value="SHE92838.1"/>
    <property type="molecule type" value="Genomic_DNA"/>
</dbReference>
<dbReference type="PANTHER" id="PTHR10098">
    <property type="entry name" value="RAPSYN-RELATED"/>
    <property type="match status" value="1"/>
</dbReference>
<name>A0A1M4XHF1_9FLAO</name>
<evidence type="ECO:0000259" key="4">
    <source>
        <dbReference type="Pfam" id="PF12770"/>
    </source>
</evidence>